<protein>
    <submittedName>
        <fullName evidence="1">Uncharacterized protein</fullName>
    </submittedName>
</protein>
<accession>A0A382JE07</accession>
<name>A0A382JE07_9ZZZZ</name>
<dbReference type="EMBL" id="UINC01073471">
    <property type="protein sequence ID" value="SVC09889.1"/>
    <property type="molecule type" value="Genomic_DNA"/>
</dbReference>
<dbReference type="AlphaFoldDB" id="A0A382JE07"/>
<sequence>MKRFVYFLMVGLAFTALQVATVEAQMGDPNMPPAGMSGGQCDPNPACDPTSGTCCGQCDPNPACVMGDPNAIPCCGVP</sequence>
<gene>
    <name evidence="1" type="ORF">METZ01_LOCUS262743</name>
</gene>
<reference evidence="1" key="1">
    <citation type="submission" date="2018-05" db="EMBL/GenBank/DDBJ databases">
        <authorList>
            <person name="Lanie J.A."/>
            <person name="Ng W.-L."/>
            <person name="Kazmierczak K.M."/>
            <person name="Andrzejewski T.M."/>
            <person name="Davidsen T.M."/>
            <person name="Wayne K.J."/>
            <person name="Tettelin H."/>
            <person name="Glass J.I."/>
            <person name="Rusch D."/>
            <person name="Podicherti R."/>
            <person name="Tsui H.-C.T."/>
            <person name="Winkler M.E."/>
        </authorList>
    </citation>
    <scope>NUCLEOTIDE SEQUENCE</scope>
</reference>
<organism evidence="1">
    <name type="scientific">marine metagenome</name>
    <dbReference type="NCBI Taxonomy" id="408172"/>
    <lineage>
        <taxon>unclassified sequences</taxon>
        <taxon>metagenomes</taxon>
        <taxon>ecological metagenomes</taxon>
    </lineage>
</organism>
<proteinExistence type="predicted"/>
<evidence type="ECO:0000313" key="1">
    <source>
        <dbReference type="EMBL" id="SVC09889.1"/>
    </source>
</evidence>
<feature type="non-terminal residue" evidence="1">
    <location>
        <position position="78"/>
    </location>
</feature>